<dbReference type="AlphaFoldDB" id="A0A096HPL5"/>
<protein>
    <submittedName>
        <fullName evidence="1">Transglycosylase</fullName>
    </submittedName>
</protein>
<comment type="caution">
    <text evidence="1">The sequence shown here is derived from an EMBL/GenBank/DDBJ whole genome shotgun (WGS) entry which is preliminary data.</text>
</comment>
<dbReference type="EMBL" id="AWOR01000037">
    <property type="protein sequence ID" value="KGH30917.1"/>
    <property type="molecule type" value="Genomic_DNA"/>
</dbReference>
<evidence type="ECO:0000313" key="1">
    <source>
        <dbReference type="EMBL" id="KGH30917.1"/>
    </source>
</evidence>
<dbReference type="Proteomes" id="UP000029553">
    <property type="component" value="Unassembled WGS sequence"/>
</dbReference>
<dbReference type="Gene3D" id="1.10.530.10">
    <property type="match status" value="1"/>
</dbReference>
<gene>
    <name evidence="1" type="ORF">P353_08630</name>
</gene>
<proteinExistence type="predicted"/>
<reference evidence="1 2" key="1">
    <citation type="submission" date="2013-09" db="EMBL/GenBank/DDBJ databases">
        <title>High correlation between genotypes and phenotypes of environmental bacteria Comamonas testosteroni strains.</title>
        <authorList>
            <person name="Liu L."/>
            <person name="Zhu W."/>
            <person name="Xia X."/>
            <person name="Xu B."/>
            <person name="Luo M."/>
            <person name="Wang G."/>
        </authorList>
    </citation>
    <scope>NUCLEOTIDE SEQUENCE [LARGE SCALE GENOMIC DNA]</scope>
    <source>
        <strain evidence="1 2">JL40</strain>
    </source>
</reference>
<name>A0A096HPL5_COMTE</name>
<dbReference type="InterPro" id="IPR023346">
    <property type="entry name" value="Lysozyme-like_dom_sf"/>
</dbReference>
<sequence>MRGSLFEQQGNSTGTDPLLLYTIALVESGFGRGKGNISPWPWTLRSTQSHYAKTKAEAEMKLAEWIEAYGRRIDIGMCQTNLFWHGHRVKQAADLLDPPTNLRVANQILIESLKSSPDDIELGIGRYHNWTEPERARNYGARVLAIYRNLKRLG</sequence>
<organism evidence="1 2">
    <name type="scientific">Comamonas testosteroni</name>
    <name type="common">Pseudomonas testosteroni</name>
    <dbReference type="NCBI Taxonomy" id="285"/>
    <lineage>
        <taxon>Bacteria</taxon>
        <taxon>Pseudomonadati</taxon>
        <taxon>Pseudomonadota</taxon>
        <taxon>Betaproteobacteria</taxon>
        <taxon>Burkholderiales</taxon>
        <taxon>Comamonadaceae</taxon>
        <taxon>Comamonas</taxon>
    </lineage>
</organism>
<evidence type="ECO:0000313" key="2">
    <source>
        <dbReference type="Proteomes" id="UP000029553"/>
    </source>
</evidence>
<accession>A0A096HPL5</accession>
<dbReference type="SUPFAM" id="SSF53955">
    <property type="entry name" value="Lysozyme-like"/>
    <property type="match status" value="1"/>
</dbReference>